<keyword evidence="4 5" id="KW-0472">Membrane</keyword>
<feature type="signal peptide" evidence="6">
    <location>
        <begin position="1"/>
        <end position="33"/>
    </location>
</feature>
<keyword evidence="9" id="KW-1185">Reference proteome</keyword>
<sequence length="423" mass="47834">MMRLSTRSRRAAAVVSPVLLVLLLLFALPTCDAFVPTHLATPKLILPQDNGLVVLPRTTATPPSSTALSVSSRKVQLAMQSNNFLRGKILLILSKFLVAPVTYYQVIKQLLVNTYWPEVFLIGATVNAMPMAQWYFIRQQRRNEKRQQEEESDGPMIADSTVVTLEEEDDEEAKEQQLLQWKQSFTATKLHKLAVVLQQFGILQCTLYISDVTLLFLKLMKFTFVQQYQAQKVAGAIIFSFWLANNVSRLKFYYLKNGVPSWSIASIRNQQRRDRQRRVNGTGKGSMKAYNRFANRILDVLIYMCAFLTVVDMLGIQIGFALKSIFGLGSFGTLVLSLASKDVAAEFVGGLMIQSSNFFDEGEIVSLQDGTTGTVLKIGWLHTYIQKENDNYVVRVPNSQISHQRIARQKRTTIGGRNNKRYL</sequence>
<evidence type="ECO:0000256" key="2">
    <source>
        <dbReference type="ARBA" id="ARBA00022692"/>
    </source>
</evidence>
<comment type="subcellular location">
    <subcellularLocation>
        <location evidence="1">Membrane</location>
    </subcellularLocation>
</comment>
<evidence type="ECO:0000313" key="8">
    <source>
        <dbReference type="EMBL" id="CAB9499942.1"/>
    </source>
</evidence>
<evidence type="ECO:0000313" key="9">
    <source>
        <dbReference type="Proteomes" id="UP001153069"/>
    </source>
</evidence>
<feature type="transmembrane region" description="Helical" evidence="5">
    <location>
        <begin position="297"/>
        <end position="314"/>
    </location>
</feature>
<feature type="chain" id="PRO_5040320241" evidence="6">
    <location>
        <begin position="34"/>
        <end position="423"/>
    </location>
</feature>
<feature type="domain" description="Mechanosensitive ion channel MscS" evidence="7">
    <location>
        <begin position="342"/>
        <end position="406"/>
    </location>
</feature>
<dbReference type="PANTHER" id="PTHR30566:SF5">
    <property type="entry name" value="MECHANOSENSITIVE ION CHANNEL PROTEIN 1, MITOCHONDRIAL-RELATED"/>
    <property type="match status" value="1"/>
</dbReference>
<dbReference type="InterPro" id="IPR006685">
    <property type="entry name" value="MscS_channel_2nd"/>
</dbReference>
<dbReference type="OrthoDB" id="1676006at2759"/>
<evidence type="ECO:0000256" key="6">
    <source>
        <dbReference type="SAM" id="SignalP"/>
    </source>
</evidence>
<dbReference type="Proteomes" id="UP001153069">
    <property type="component" value="Unassembled WGS sequence"/>
</dbReference>
<keyword evidence="6" id="KW-0732">Signal</keyword>
<evidence type="ECO:0000256" key="4">
    <source>
        <dbReference type="ARBA" id="ARBA00023136"/>
    </source>
</evidence>
<dbReference type="InterPro" id="IPR010920">
    <property type="entry name" value="LSM_dom_sf"/>
</dbReference>
<dbReference type="GO" id="GO:0016020">
    <property type="term" value="C:membrane"/>
    <property type="evidence" value="ECO:0007669"/>
    <property type="project" value="UniProtKB-SubCell"/>
</dbReference>
<proteinExistence type="predicted"/>
<dbReference type="GO" id="GO:0055085">
    <property type="term" value="P:transmembrane transport"/>
    <property type="evidence" value="ECO:0007669"/>
    <property type="project" value="InterPro"/>
</dbReference>
<dbReference type="InterPro" id="IPR023408">
    <property type="entry name" value="MscS_beta-dom_sf"/>
</dbReference>
<evidence type="ECO:0000259" key="7">
    <source>
        <dbReference type="Pfam" id="PF00924"/>
    </source>
</evidence>
<feature type="transmembrane region" description="Helical" evidence="5">
    <location>
        <begin position="119"/>
        <end position="137"/>
    </location>
</feature>
<dbReference type="PANTHER" id="PTHR30566">
    <property type="entry name" value="YNAI-RELATED MECHANOSENSITIVE ION CHANNEL"/>
    <property type="match status" value="1"/>
</dbReference>
<keyword evidence="3 5" id="KW-1133">Transmembrane helix</keyword>
<evidence type="ECO:0000256" key="1">
    <source>
        <dbReference type="ARBA" id="ARBA00004370"/>
    </source>
</evidence>
<dbReference type="Gene3D" id="2.30.30.60">
    <property type="match status" value="1"/>
</dbReference>
<dbReference type="SUPFAM" id="SSF50182">
    <property type="entry name" value="Sm-like ribonucleoproteins"/>
    <property type="match status" value="1"/>
</dbReference>
<organism evidence="8 9">
    <name type="scientific">Seminavis robusta</name>
    <dbReference type="NCBI Taxonomy" id="568900"/>
    <lineage>
        <taxon>Eukaryota</taxon>
        <taxon>Sar</taxon>
        <taxon>Stramenopiles</taxon>
        <taxon>Ochrophyta</taxon>
        <taxon>Bacillariophyta</taxon>
        <taxon>Bacillariophyceae</taxon>
        <taxon>Bacillariophycidae</taxon>
        <taxon>Naviculales</taxon>
        <taxon>Naviculaceae</taxon>
        <taxon>Seminavis</taxon>
    </lineage>
</organism>
<gene>
    <name evidence="8" type="ORF">SEMRO_72_G039850.1</name>
</gene>
<reference evidence="8" key="1">
    <citation type="submission" date="2020-06" db="EMBL/GenBank/DDBJ databases">
        <authorList>
            <consortium name="Plant Systems Biology data submission"/>
        </authorList>
    </citation>
    <scope>NUCLEOTIDE SEQUENCE</scope>
    <source>
        <strain evidence="8">D6</strain>
    </source>
</reference>
<dbReference type="Pfam" id="PF00924">
    <property type="entry name" value="MS_channel_2nd"/>
    <property type="match status" value="1"/>
</dbReference>
<accession>A0A9N8DBR7</accession>
<keyword evidence="2 5" id="KW-0812">Transmembrane</keyword>
<protein>
    <submittedName>
        <fullName evidence="8">MscS family protein</fullName>
    </submittedName>
</protein>
<dbReference type="EMBL" id="CAICTM010000071">
    <property type="protein sequence ID" value="CAB9499942.1"/>
    <property type="molecule type" value="Genomic_DNA"/>
</dbReference>
<dbReference type="Gene3D" id="1.10.287.1260">
    <property type="match status" value="1"/>
</dbReference>
<dbReference type="AlphaFoldDB" id="A0A9N8DBR7"/>
<comment type="caution">
    <text evidence="8">The sequence shown here is derived from an EMBL/GenBank/DDBJ whole genome shotgun (WGS) entry which is preliminary data.</text>
</comment>
<evidence type="ECO:0000256" key="5">
    <source>
        <dbReference type="SAM" id="Phobius"/>
    </source>
</evidence>
<name>A0A9N8DBR7_9STRA</name>
<evidence type="ECO:0000256" key="3">
    <source>
        <dbReference type="ARBA" id="ARBA00022989"/>
    </source>
</evidence>